<keyword evidence="1" id="KW-0547">Nucleotide-binding</keyword>
<reference evidence="6 7" key="1">
    <citation type="submission" date="2023-05" db="EMBL/GenBank/DDBJ databases">
        <title>A 100% complete, gapless, phased diploid assembly of the Scenedesmus obliquus UTEX 3031 genome.</title>
        <authorList>
            <person name="Biondi T.C."/>
            <person name="Hanschen E.R."/>
            <person name="Kwon T."/>
            <person name="Eng W."/>
            <person name="Kruse C.P.S."/>
            <person name="Koehler S.I."/>
            <person name="Kunde Y."/>
            <person name="Gleasner C.D."/>
            <person name="You Mak K.T."/>
            <person name="Polle J."/>
            <person name="Hovde B.T."/>
            <person name="Starkenburg S.R."/>
        </authorList>
    </citation>
    <scope>NUCLEOTIDE SEQUENCE [LARGE SCALE GENOMIC DNA]</scope>
    <source>
        <strain evidence="6 7">DOE0152z</strain>
    </source>
</reference>
<evidence type="ECO:0008006" key="8">
    <source>
        <dbReference type="Google" id="ProtNLM"/>
    </source>
</evidence>
<dbReference type="InterPro" id="IPR050628">
    <property type="entry name" value="SNF2_RAD54_helicase_TF"/>
</dbReference>
<dbReference type="InterPro" id="IPR049730">
    <property type="entry name" value="SNF2/RAD54-like_C"/>
</dbReference>
<dbReference type="Proteomes" id="UP001244341">
    <property type="component" value="Chromosome 2b"/>
</dbReference>
<dbReference type="Gene3D" id="3.40.50.10810">
    <property type="entry name" value="Tandem AAA-ATPase domain"/>
    <property type="match status" value="1"/>
</dbReference>
<accession>A0ABY8TRC1</accession>
<dbReference type="InterPro" id="IPR027417">
    <property type="entry name" value="P-loop_NTPase"/>
</dbReference>
<dbReference type="SMART" id="SM00490">
    <property type="entry name" value="HELICc"/>
    <property type="match status" value="1"/>
</dbReference>
<dbReference type="InterPro" id="IPR001650">
    <property type="entry name" value="Helicase_C-like"/>
</dbReference>
<dbReference type="EMBL" id="CP126209">
    <property type="protein sequence ID" value="WIA10851.1"/>
    <property type="molecule type" value="Genomic_DNA"/>
</dbReference>
<dbReference type="Pfam" id="PF00176">
    <property type="entry name" value="SNF2-rel_dom"/>
    <property type="match status" value="1"/>
</dbReference>
<evidence type="ECO:0000256" key="2">
    <source>
        <dbReference type="ARBA" id="ARBA00022801"/>
    </source>
</evidence>
<keyword evidence="2" id="KW-0378">Hydrolase</keyword>
<dbReference type="PROSITE" id="PS51194">
    <property type="entry name" value="HELICASE_CTER"/>
    <property type="match status" value="1"/>
</dbReference>
<dbReference type="Gene3D" id="3.40.50.300">
    <property type="entry name" value="P-loop containing nucleotide triphosphate hydrolases"/>
    <property type="match status" value="1"/>
</dbReference>
<dbReference type="Pfam" id="PF00271">
    <property type="entry name" value="Helicase_C"/>
    <property type="match status" value="1"/>
</dbReference>
<proteinExistence type="predicted"/>
<evidence type="ECO:0000313" key="7">
    <source>
        <dbReference type="Proteomes" id="UP001244341"/>
    </source>
</evidence>
<keyword evidence="7" id="KW-1185">Reference proteome</keyword>
<feature type="domain" description="Helicase ATP-binding" evidence="4">
    <location>
        <begin position="22"/>
        <end position="188"/>
    </location>
</feature>
<dbReference type="PROSITE" id="PS51192">
    <property type="entry name" value="HELICASE_ATP_BIND_1"/>
    <property type="match status" value="1"/>
</dbReference>
<feature type="domain" description="Helicase C-terminal" evidence="5">
    <location>
        <begin position="313"/>
        <end position="467"/>
    </location>
</feature>
<dbReference type="CDD" id="cd18793">
    <property type="entry name" value="SF2_C_SNF"/>
    <property type="match status" value="1"/>
</dbReference>
<evidence type="ECO:0000256" key="1">
    <source>
        <dbReference type="ARBA" id="ARBA00022741"/>
    </source>
</evidence>
<dbReference type="InterPro" id="IPR014001">
    <property type="entry name" value="Helicase_ATP-bd"/>
</dbReference>
<evidence type="ECO:0000259" key="5">
    <source>
        <dbReference type="PROSITE" id="PS51194"/>
    </source>
</evidence>
<dbReference type="InterPro" id="IPR038718">
    <property type="entry name" value="SNF2-like_sf"/>
</dbReference>
<dbReference type="SUPFAM" id="SSF52540">
    <property type="entry name" value="P-loop containing nucleoside triphosphate hydrolases"/>
    <property type="match status" value="2"/>
</dbReference>
<protein>
    <recommendedName>
        <fullName evidence="8">SNF2 super family</fullName>
    </recommendedName>
</protein>
<evidence type="ECO:0000313" key="6">
    <source>
        <dbReference type="EMBL" id="WIA10851.1"/>
    </source>
</evidence>
<dbReference type="CDD" id="cd17919">
    <property type="entry name" value="DEXHc_Snf"/>
    <property type="match status" value="1"/>
</dbReference>
<organism evidence="6 7">
    <name type="scientific">Tetradesmus obliquus</name>
    <name type="common">Green alga</name>
    <name type="synonym">Acutodesmus obliquus</name>
    <dbReference type="NCBI Taxonomy" id="3088"/>
    <lineage>
        <taxon>Eukaryota</taxon>
        <taxon>Viridiplantae</taxon>
        <taxon>Chlorophyta</taxon>
        <taxon>core chlorophytes</taxon>
        <taxon>Chlorophyceae</taxon>
        <taxon>CS clade</taxon>
        <taxon>Sphaeropleales</taxon>
        <taxon>Scenedesmaceae</taxon>
        <taxon>Tetradesmus</taxon>
    </lineage>
</organism>
<dbReference type="SMART" id="SM00487">
    <property type="entry name" value="DEXDc"/>
    <property type="match status" value="1"/>
</dbReference>
<keyword evidence="3" id="KW-0067">ATP-binding</keyword>
<evidence type="ECO:0000259" key="4">
    <source>
        <dbReference type="PROSITE" id="PS51192"/>
    </source>
</evidence>
<dbReference type="InterPro" id="IPR000330">
    <property type="entry name" value="SNF2_N"/>
</dbReference>
<dbReference type="PANTHER" id="PTHR45626">
    <property type="entry name" value="TRANSCRIPTION TERMINATION FACTOR 2-RELATED"/>
    <property type="match status" value="1"/>
</dbReference>
<gene>
    <name evidence="6" type="ORF">OEZ85_011017</name>
</gene>
<sequence length="743" mass="81342">MHAFQGTYLAHQRAGIDFMLHRERKCAPAGGILADEPGLGKTIMAIGVMLENPCMRPSLVVCPKAVQQQWVSELLKFGGLKAVILQQAACLRKFTEAAGAGMPLPVIGILSYTQLSHYQRNPLVGSLLGCCTFGRAVFDEGHMLRNPQSKAHKAALLLKAQHKWVLSGTPLVNKAADAWALLQLLGSARTESPPQLAVIRRVLKPIMLRRTTHDIASSLPRLHMALERVRFDSQEEAELYAKVEAHCRHRAWVGMRSGNDIMVMEALTRCRQMAIHPELVIRGLGRKSFKDALSQELPAQWPFMSTKLRHVAGIAAQHCGTEKVLVLCSFIEEMQLIAAVLQQLHGLDALSYSGKLQAGERQAVVDAFNGKDGARVLLVQVQAGGTGLNLQAASRVIVSSMPWTPSLESQGIHRAFRLEGGAVVSVRCERQDKRLALKDTIQGKCVKSLSMGEGRKPLVDVAVKDMVAYAARNDIPGGCHLTEDWLLRKHFMNNIEVVFADGNAAHASPSNLRVVMAQSVLDVPRPALPRLCFAQAGLTICGQEAVTGGHTCSLHTQHEAVAAKGFEVAQLCIFEVWLTAKHAAAAAAYGDDATTCRGCQDDPTQCKPCLSQKIAEVGADIRRALAGTSRRNFNWALSPMYALFPVRGKPDAPRHHPHSGCCLAFPKGGSRFCLKPVWQHDGQVRLLCMDHLIEHAAKCLEVEEAVKLHLSNYALYLKNRELQASRNPFVNSAKFNSLMGRPF</sequence>
<name>A0ABY8TRC1_TETOB</name>
<evidence type="ECO:0000256" key="3">
    <source>
        <dbReference type="ARBA" id="ARBA00022840"/>
    </source>
</evidence>